<keyword evidence="1" id="KW-0472">Membrane</keyword>
<protein>
    <submittedName>
        <fullName evidence="2">Uncharacterized protein</fullName>
    </submittedName>
</protein>
<dbReference type="AlphaFoldDB" id="A0A0F9RX06"/>
<reference evidence="2" key="1">
    <citation type="journal article" date="2015" name="Nature">
        <title>Complex archaea that bridge the gap between prokaryotes and eukaryotes.</title>
        <authorList>
            <person name="Spang A."/>
            <person name="Saw J.H."/>
            <person name="Jorgensen S.L."/>
            <person name="Zaremba-Niedzwiedzka K."/>
            <person name="Martijn J."/>
            <person name="Lind A.E."/>
            <person name="van Eijk R."/>
            <person name="Schleper C."/>
            <person name="Guy L."/>
            <person name="Ettema T.J."/>
        </authorList>
    </citation>
    <scope>NUCLEOTIDE SEQUENCE</scope>
</reference>
<name>A0A0F9RX06_9ZZZZ</name>
<feature type="transmembrane region" description="Helical" evidence="1">
    <location>
        <begin position="73"/>
        <end position="92"/>
    </location>
</feature>
<gene>
    <name evidence="2" type="ORF">LCGC14_0526970</name>
</gene>
<proteinExistence type="predicted"/>
<keyword evidence="1" id="KW-1133">Transmembrane helix</keyword>
<keyword evidence="1" id="KW-0812">Transmembrane</keyword>
<accession>A0A0F9RX06</accession>
<comment type="caution">
    <text evidence="2">The sequence shown here is derived from an EMBL/GenBank/DDBJ whole genome shotgun (WGS) entry which is preliminary data.</text>
</comment>
<organism evidence="2">
    <name type="scientific">marine sediment metagenome</name>
    <dbReference type="NCBI Taxonomy" id="412755"/>
    <lineage>
        <taxon>unclassified sequences</taxon>
        <taxon>metagenomes</taxon>
        <taxon>ecological metagenomes</taxon>
    </lineage>
</organism>
<sequence>MSRSNWQIFLGIILLVLSTVGYIIHYLIFRDAHHIFIFLVGDIAFVFIEVLMVTLVIHNVLETREKKALLSKLNMVIGAFFSEVGTKLLVYFNKFDIDCKKITSHLIFDESWSAKDFDKAVKDLRGHHHAVKIEKHDLAELSDFLIEKRGFMLRLLENPNLLEHASFTDLLWAVFHLTEEMAVREDVTQMTDADFQHIVGDINRAFAVLITEWLDYMKHLKVNYPYLFSLAARTNPFNPNAGPVIKDAKTQLVTN</sequence>
<dbReference type="EMBL" id="LAZR01000677">
    <property type="protein sequence ID" value="KKN60955.1"/>
    <property type="molecule type" value="Genomic_DNA"/>
</dbReference>
<feature type="transmembrane region" description="Helical" evidence="1">
    <location>
        <begin position="35"/>
        <end position="61"/>
    </location>
</feature>
<evidence type="ECO:0000256" key="1">
    <source>
        <dbReference type="SAM" id="Phobius"/>
    </source>
</evidence>
<evidence type="ECO:0000313" key="2">
    <source>
        <dbReference type="EMBL" id="KKN60955.1"/>
    </source>
</evidence>
<feature type="transmembrane region" description="Helical" evidence="1">
    <location>
        <begin position="7"/>
        <end position="29"/>
    </location>
</feature>